<dbReference type="PaxDb" id="410072-ERS852525_00335"/>
<dbReference type="EMBL" id="CYZK01000002">
    <property type="protein sequence ID" value="CUN57276.1"/>
    <property type="molecule type" value="Genomic_DNA"/>
</dbReference>
<evidence type="ECO:0008006" key="4">
    <source>
        <dbReference type="Google" id="ProtNLM"/>
    </source>
</evidence>
<organism evidence="1 3">
    <name type="scientific">Coprococcus comes</name>
    <dbReference type="NCBI Taxonomy" id="410072"/>
    <lineage>
        <taxon>Bacteria</taxon>
        <taxon>Bacillati</taxon>
        <taxon>Bacillota</taxon>
        <taxon>Clostridia</taxon>
        <taxon>Lachnospirales</taxon>
        <taxon>Lachnospiraceae</taxon>
        <taxon>Coprococcus</taxon>
    </lineage>
</organism>
<sequence>METRYHIGLLTGTLLILAILSYAYYADYNYRKEIARTEQTEQQKTEQTVSTQGGAHKEGVYYLKNRNGYVIVYLDDQTSIYEYTNIRVEELPEELQNEIREGKRLEGKDKLYGFLENYSS</sequence>
<dbReference type="STRING" id="410072.ERS852525_00335"/>
<evidence type="ECO:0000313" key="2">
    <source>
        <dbReference type="EMBL" id="GLG87765.1"/>
    </source>
</evidence>
<reference evidence="2" key="3">
    <citation type="submission" date="2022-11" db="EMBL/GenBank/DDBJ databases">
        <title>Draft genome sequence of Coprococcus comes strain 31264.</title>
        <authorList>
            <person name="Hisatomi A."/>
            <person name="Ohkuma M."/>
            <person name="Sakamoto M."/>
        </authorList>
    </citation>
    <scope>NUCLEOTIDE SEQUENCE</scope>
    <source>
        <strain evidence="2">JCM 31264</strain>
    </source>
</reference>
<reference evidence="1 3" key="1">
    <citation type="submission" date="2015-09" db="EMBL/GenBank/DDBJ databases">
        <authorList>
            <consortium name="Pathogen Informatics"/>
        </authorList>
    </citation>
    <scope>NUCLEOTIDE SEQUENCE [LARGE SCALE GENOMIC DNA]</scope>
    <source>
        <strain evidence="1 3">2789STDY5834866</strain>
    </source>
</reference>
<dbReference type="AlphaFoldDB" id="A0A173Y209"/>
<evidence type="ECO:0000313" key="3">
    <source>
        <dbReference type="Proteomes" id="UP000095362"/>
    </source>
</evidence>
<accession>A0A173Y209</accession>
<protein>
    <recommendedName>
        <fullName evidence="4">Bypass of forespore C C-terminal domain-containing protein</fullName>
    </recommendedName>
</protein>
<dbReference type="Proteomes" id="UP000095362">
    <property type="component" value="Unassembled WGS sequence"/>
</dbReference>
<reference evidence="2" key="2">
    <citation type="submission" date="2022-09" db="EMBL/GenBank/DDBJ databases">
        <title>Draft genome sequence of Coprococcus comes strain 31264.</title>
        <authorList>
            <person name="Atsushi H."/>
            <person name="Moriya O."/>
            <person name="Mitsuo S."/>
        </authorList>
    </citation>
    <scope>NUCLEOTIDE SEQUENCE</scope>
    <source>
        <strain evidence="2">JCM 31264</strain>
    </source>
</reference>
<dbReference type="GeneID" id="92824652"/>
<dbReference type="Proteomes" id="UP001145109">
    <property type="component" value="Unassembled WGS sequence"/>
</dbReference>
<dbReference type="RefSeq" id="WP_008370795.1">
    <property type="nucleotide sequence ID" value="NZ_BSCI01000014.1"/>
</dbReference>
<dbReference type="EMBL" id="BSCI01000014">
    <property type="protein sequence ID" value="GLG87765.1"/>
    <property type="molecule type" value="Genomic_DNA"/>
</dbReference>
<evidence type="ECO:0000313" key="1">
    <source>
        <dbReference type="EMBL" id="CUN57276.1"/>
    </source>
</evidence>
<gene>
    <name evidence="2" type="ORF">comes_23110</name>
    <name evidence="1" type="ORF">ERS852481_00431</name>
</gene>
<proteinExistence type="predicted"/>
<name>A0A173Y209_9FIRM</name>